<proteinExistence type="predicted"/>
<accession>A0A443SDI3</accession>
<dbReference type="EMBL" id="NCKV01003558">
    <property type="protein sequence ID" value="RWS25574.1"/>
    <property type="molecule type" value="Genomic_DNA"/>
</dbReference>
<comment type="caution">
    <text evidence="2">The sequence shown here is derived from an EMBL/GenBank/DDBJ whole genome shotgun (WGS) entry which is preliminary data.</text>
</comment>
<reference evidence="2 3" key="1">
    <citation type="journal article" date="2018" name="Gigascience">
        <title>Genomes of trombidid mites reveal novel predicted allergens and laterally-transferred genes associated with secondary metabolism.</title>
        <authorList>
            <person name="Dong X."/>
            <person name="Chaisiri K."/>
            <person name="Xia D."/>
            <person name="Armstrong S.D."/>
            <person name="Fang Y."/>
            <person name="Donnelly M.J."/>
            <person name="Kadowaki T."/>
            <person name="McGarry J.W."/>
            <person name="Darby A.C."/>
            <person name="Makepeace B.L."/>
        </authorList>
    </citation>
    <scope>NUCLEOTIDE SEQUENCE [LARGE SCALE GENOMIC DNA]</scope>
    <source>
        <strain evidence="2">UoL-UT</strain>
    </source>
</reference>
<dbReference type="InterPro" id="IPR003172">
    <property type="entry name" value="ML_dom"/>
</dbReference>
<gene>
    <name evidence="2" type="ORF">B4U80_13804</name>
</gene>
<keyword evidence="3" id="KW-1185">Reference proteome</keyword>
<name>A0A443SDI3_9ACAR</name>
<evidence type="ECO:0000313" key="2">
    <source>
        <dbReference type="EMBL" id="RWS25574.1"/>
    </source>
</evidence>
<protein>
    <recommendedName>
        <fullName evidence="1">MD-2-related lipid-recognition domain-containing protein</fullName>
    </recommendedName>
</protein>
<dbReference type="SUPFAM" id="SSF81296">
    <property type="entry name" value="E set domains"/>
    <property type="match status" value="1"/>
</dbReference>
<feature type="non-terminal residue" evidence="2">
    <location>
        <position position="1"/>
    </location>
</feature>
<dbReference type="InterPro" id="IPR014756">
    <property type="entry name" value="Ig_E-set"/>
</dbReference>
<dbReference type="VEuPathDB" id="VectorBase:LDEU006465"/>
<evidence type="ECO:0000313" key="3">
    <source>
        <dbReference type="Proteomes" id="UP000288716"/>
    </source>
</evidence>
<feature type="domain" description="MD-2-related lipid-recognition" evidence="1">
    <location>
        <begin position="9"/>
        <end position="66"/>
    </location>
</feature>
<dbReference type="AlphaFoldDB" id="A0A443SDI3"/>
<dbReference type="Proteomes" id="UP000288716">
    <property type="component" value="Unassembled WGS sequence"/>
</dbReference>
<dbReference type="Pfam" id="PF02221">
    <property type="entry name" value="E1_DerP2_DerF2"/>
    <property type="match status" value="1"/>
</dbReference>
<sequence length="84" mass="9320">KAGIFPYNFDPLDYCKIGKCPIVENTEYTISVVQSIPSIAPPVKAIVTAKLDSNNGMLWCGECKVQVVQQKLSVIMLKLVEMIF</sequence>
<evidence type="ECO:0000259" key="1">
    <source>
        <dbReference type="Pfam" id="PF02221"/>
    </source>
</evidence>
<organism evidence="2 3">
    <name type="scientific">Leptotrombidium deliense</name>
    <dbReference type="NCBI Taxonomy" id="299467"/>
    <lineage>
        <taxon>Eukaryota</taxon>
        <taxon>Metazoa</taxon>
        <taxon>Ecdysozoa</taxon>
        <taxon>Arthropoda</taxon>
        <taxon>Chelicerata</taxon>
        <taxon>Arachnida</taxon>
        <taxon>Acari</taxon>
        <taxon>Acariformes</taxon>
        <taxon>Trombidiformes</taxon>
        <taxon>Prostigmata</taxon>
        <taxon>Anystina</taxon>
        <taxon>Parasitengona</taxon>
        <taxon>Trombiculoidea</taxon>
        <taxon>Trombiculidae</taxon>
        <taxon>Leptotrombidium</taxon>
    </lineage>
</organism>
<dbReference type="Gene3D" id="2.60.40.770">
    <property type="match status" value="1"/>
</dbReference>